<sequence>MSNQEARDLAADMAICEAATPGPWCIVGNSVATLKTDKDGWHDSIINPRTPFPSFEIMQFISMAREGWPYAIRLAQELQKENEQLERELQVYRDHERGLRGPWD</sequence>
<evidence type="ECO:0000313" key="2">
    <source>
        <dbReference type="Proteomes" id="UP000246635"/>
    </source>
</evidence>
<gene>
    <name evidence="1" type="ORF">DFQ01_121113</name>
</gene>
<dbReference type="OrthoDB" id="2666155at2"/>
<dbReference type="RefSeq" id="WP_110045989.1">
    <property type="nucleotide sequence ID" value="NZ_CP054613.1"/>
</dbReference>
<proteinExistence type="predicted"/>
<keyword evidence="2" id="KW-1185">Reference proteome</keyword>
<accession>A0A2V2YP96</accession>
<comment type="caution">
    <text evidence="1">The sequence shown here is derived from an EMBL/GenBank/DDBJ whole genome shotgun (WGS) entry which is preliminary data.</text>
</comment>
<name>A0A2V2YP96_9BACL</name>
<dbReference type="AlphaFoldDB" id="A0A2V2YP96"/>
<evidence type="ECO:0000313" key="1">
    <source>
        <dbReference type="EMBL" id="PWV97469.1"/>
    </source>
</evidence>
<organism evidence="1 2">
    <name type="scientific">Paenibacillus cellulosilyticus</name>
    <dbReference type="NCBI Taxonomy" id="375489"/>
    <lineage>
        <taxon>Bacteria</taxon>
        <taxon>Bacillati</taxon>
        <taxon>Bacillota</taxon>
        <taxon>Bacilli</taxon>
        <taxon>Bacillales</taxon>
        <taxon>Paenibacillaceae</taxon>
        <taxon>Paenibacillus</taxon>
    </lineage>
</organism>
<reference evidence="1 2" key="1">
    <citation type="submission" date="2018-05" db="EMBL/GenBank/DDBJ databases">
        <title>Genomic Encyclopedia of Type Strains, Phase III (KMG-III): the genomes of soil and plant-associated and newly described type strains.</title>
        <authorList>
            <person name="Whitman W."/>
        </authorList>
    </citation>
    <scope>NUCLEOTIDE SEQUENCE [LARGE SCALE GENOMIC DNA]</scope>
    <source>
        <strain evidence="1 2">CECT 5696</strain>
    </source>
</reference>
<dbReference type="Proteomes" id="UP000246635">
    <property type="component" value="Unassembled WGS sequence"/>
</dbReference>
<protein>
    <submittedName>
        <fullName evidence="1">Uncharacterized protein</fullName>
    </submittedName>
</protein>
<dbReference type="EMBL" id="QGTQ01000021">
    <property type="protein sequence ID" value="PWV97469.1"/>
    <property type="molecule type" value="Genomic_DNA"/>
</dbReference>